<reference evidence="1 2" key="1">
    <citation type="journal article" date="2016" name="Environ. Microbiol.">
        <title>Genomic diversification of marine cyanophages into stable ecotypes.</title>
        <authorList>
            <person name="Marston M.F."/>
            <person name="Martiny J.B."/>
        </authorList>
    </citation>
    <scope>NUCLEOTIDE SEQUENCE [LARGE SCALE GENOMIC DNA]</scope>
    <source>
        <strain evidence="1">Np_14_0310</strain>
    </source>
</reference>
<gene>
    <name evidence="1" type="ORF">Np140310_031</name>
</gene>
<accession>A0A1D7SN30</accession>
<protein>
    <submittedName>
        <fullName evidence="1">Structural protein</fullName>
    </submittedName>
</protein>
<evidence type="ECO:0000313" key="2">
    <source>
        <dbReference type="Proteomes" id="UP000221138"/>
    </source>
</evidence>
<proteinExistence type="predicted"/>
<name>A0A1D7SN30_9CAUD</name>
<dbReference type="EMBL" id="KX349307">
    <property type="protein sequence ID" value="AOO15090.1"/>
    <property type="molecule type" value="Genomic_DNA"/>
</dbReference>
<evidence type="ECO:0000313" key="1">
    <source>
        <dbReference type="EMBL" id="AOO15090.1"/>
    </source>
</evidence>
<dbReference type="Proteomes" id="UP000221138">
    <property type="component" value="Segment"/>
</dbReference>
<sequence>MAKQGLLGQVKPAAGTNTVLYSAPIASSASTVLSVAAQGSADSYDIAIKDHDQNLTLDASTYKLHKGDVITGYRFNLATNIPVTSALQPGSVLTSEDGEKSAIFESYYLEPFTTINVKELTIRSITVTSVVGTFSVGETISKGTAPNNTVATIYAAAQGSGSTILYVGPSTINGSGSEFTDADALTASGGATAAVETGGVGTGVDEYVFSTDAGVTYDMFLGSLLTVFSDRAYRFDTSDSSMSGTDFKLSITVNGEWGPDNTAGTADDGVEFTTGKTTNGTAGSGGAYIQYDFSQATLAGNLYYYDGDTGTAAKSAYGGSDRLLTVSTDFAYSAVYVYDIDGTWVDATDSFLANGVSYTVQTKTAGAYGYVRDFTGTACKVVKGLNSADFTTSDAFQDSPLLTTASRSTVAISAIALATTAVGAEMFLKKDNAIASDVTEETKSLVLGPGERVVIESNGGHCSFNIVGFEDASTAFTTRNFGSGAAADSGSGGGS</sequence>
<organism evidence="1 2">
    <name type="scientific">Cyanophage S-RIM12</name>
    <dbReference type="NCBI Taxonomy" id="1278402"/>
    <lineage>
        <taxon>Viruses</taxon>
        <taxon>Duplodnaviria</taxon>
        <taxon>Heunggongvirae</taxon>
        <taxon>Uroviricota</taxon>
        <taxon>Caudoviricetes</taxon>
        <taxon>Pantevenvirales</taxon>
        <taxon>Kyanoviridae</taxon>
        <taxon>Brizovirus</taxon>
        <taxon>Brizovirus syn33</taxon>
    </lineage>
</organism>